<dbReference type="Proteomes" id="UP000593802">
    <property type="component" value="Chromosome"/>
</dbReference>
<name>A0A7I8DHS4_9BACL</name>
<dbReference type="InterPro" id="IPR042047">
    <property type="entry name" value="SleB_dom1"/>
</dbReference>
<dbReference type="RefSeq" id="WP_200759075.1">
    <property type="nucleotide sequence ID" value="NZ_AP023366.1"/>
</dbReference>
<evidence type="ECO:0000313" key="4">
    <source>
        <dbReference type="Proteomes" id="UP000593802"/>
    </source>
</evidence>
<reference evidence="3 4" key="1">
    <citation type="submission" date="2020-08" db="EMBL/GenBank/DDBJ databases">
        <title>Complete Genome Sequence of Effusibacillus dendaii Strain skT53, Isolated from Farmland soil.</title>
        <authorList>
            <person name="Konishi T."/>
            <person name="Kawasaki H."/>
        </authorList>
    </citation>
    <scope>NUCLEOTIDE SEQUENCE [LARGE SCALE GENOMIC DNA]</scope>
    <source>
        <strain evidence="4">skT53</strain>
    </source>
</reference>
<feature type="compositionally biased region" description="Polar residues" evidence="1">
    <location>
        <begin position="70"/>
        <end position="95"/>
    </location>
</feature>
<dbReference type="Gene3D" id="6.20.240.60">
    <property type="match status" value="1"/>
</dbReference>
<accession>A0A7I8DHS4</accession>
<feature type="domain" description="Cell wall hydrolase SleB" evidence="2">
    <location>
        <begin position="123"/>
        <end position="221"/>
    </location>
</feature>
<evidence type="ECO:0000256" key="1">
    <source>
        <dbReference type="SAM" id="MobiDB-lite"/>
    </source>
</evidence>
<evidence type="ECO:0000313" key="3">
    <source>
        <dbReference type="EMBL" id="BCJ88476.1"/>
    </source>
</evidence>
<sequence>MREQTAMMTLVMTVVVALTVRLGPDLMSNQTGIQPAGAIHASSPVAVAVAADNRNPVEGSPAATPVGQAVEQSTAETAEQKEQNPANAGVLSSRSGLLQNQQPAYTEEDLYWLAHVISSEAKGESLEGQIAVGAVVVNRVRDPHFPKTIKDVIFAKGQFDPVREETIYNEPSSSAVEAAKRVLAGENPVPDALYFYNPNTATDPWIRNLRVVARIGNHAFAAR</sequence>
<dbReference type="GO" id="GO:0016787">
    <property type="term" value="F:hydrolase activity"/>
    <property type="evidence" value="ECO:0007669"/>
    <property type="project" value="InterPro"/>
</dbReference>
<organism evidence="3 4">
    <name type="scientific">Effusibacillus dendaii</name>
    <dbReference type="NCBI Taxonomy" id="2743772"/>
    <lineage>
        <taxon>Bacteria</taxon>
        <taxon>Bacillati</taxon>
        <taxon>Bacillota</taxon>
        <taxon>Bacilli</taxon>
        <taxon>Bacillales</taxon>
        <taxon>Alicyclobacillaceae</taxon>
        <taxon>Effusibacillus</taxon>
    </lineage>
</organism>
<dbReference type="EMBL" id="AP023366">
    <property type="protein sequence ID" value="BCJ88476.1"/>
    <property type="molecule type" value="Genomic_DNA"/>
</dbReference>
<dbReference type="InterPro" id="IPR011105">
    <property type="entry name" value="Cell_wall_hydrolase_SleB"/>
</dbReference>
<proteinExistence type="predicted"/>
<dbReference type="Pfam" id="PF07486">
    <property type="entry name" value="Hydrolase_2"/>
    <property type="match status" value="1"/>
</dbReference>
<gene>
    <name evidence="3" type="ORF">skT53_34610</name>
</gene>
<dbReference type="Gene3D" id="1.10.10.2520">
    <property type="entry name" value="Cell wall hydrolase SleB, domain 1"/>
    <property type="match status" value="1"/>
</dbReference>
<evidence type="ECO:0000259" key="2">
    <source>
        <dbReference type="Pfam" id="PF07486"/>
    </source>
</evidence>
<protein>
    <recommendedName>
        <fullName evidence="2">Cell wall hydrolase SleB domain-containing protein</fullName>
    </recommendedName>
</protein>
<keyword evidence="4" id="KW-1185">Reference proteome</keyword>
<feature type="region of interest" description="Disordered" evidence="1">
    <location>
        <begin position="56"/>
        <end position="95"/>
    </location>
</feature>
<dbReference type="KEGG" id="eff:skT53_34610"/>
<dbReference type="AlphaFoldDB" id="A0A7I8DHS4"/>